<feature type="transmembrane region" description="Helical" evidence="6">
    <location>
        <begin position="164"/>
        <end position="183"/>
    </location>
</feature>
<keyword evidence="3 6" id="KW-0812">Transmembrane</keyword>
<dbReference type="Pfam" id="PF01940">
    <property type="entry name" value="DUF92"/>
    <property type="match status" value="1"/>
</dbReference>
<dbReference type="PANTHER" id="PTHR13353">
    <property type="entry name" value="TRANSMEMBRANE PROTEIN 19"/>
    <property type="match status" value="1"/>
</dbReference>
<dbReference type="KEGG" id="rxy:Rxyl_3203"/>
<evidence type="ECO:0008006" key="9">
    <source>
        <dbReference type="Google" id="ProtNLM"/>
    </source>
</evidence>
<keyword evidence="5 6" id="KW-0472">Membrane</keyword>
<feature type="transmembrane region" description="Helical" evidence="6">
    <location>
        <begin position="90"/>
        <end position="109"/>
    </location>
</feature>
<evidence type="ECO:0000313" key="7">
    <source>
        <dbReference type="EMBL" id="ABG06108.1"/>
    </source>
</evidence>
<dbReference type="OrthoDB" id="5245087at2"/>
<evidence type="ECO:0000313" key="8">
    <source>
        <dbReference type="Proteomes" id="UP000006637"/>
    </source>
</evidence>
<comment type="similarity">
    <text evidence="2">Belongs to the TMEM19 family.</text>
</comment>
<dbReference type="InterPro" id="IPR002794">
    <property type="entry name" value="DUF92_TMEM19"/>
</dbReference>
<evidence type="ECO:0000256" key="4">
    <source>
        <dbReference type="ARBA" id="ARBA00022989"/>
    </source>
</evidence>
<dbReference type="HOGENOM" id="CLU_036918_0_1_11"/>
<reference evidence="7 8" key="1">
    <citation type="submission" date="2006-06" db="EMBL/GenBank/DDBJ databases">
        <title>Complete sequence of Rubrobacter xylanophilus DSM 9941.</title>
        <authorList>
            <consortium name="US DOE Joint Genome Institute"/>
            <person name="Copeland A."/>
            <person name="Lucas S."/>
            <person name="Lapidus A."/>
            <person name="Barry K."/>
            <person name="Detter J.C."/>
            <person name="Glavina del Rio T."/>
            <person name="Hammon N."/>
            <person name="Israni S."/>
            <person name="Dalin E."/>
            <person name="Tice H."/>
            <person name="Pitluck S."/>
            <person name="Munk A.C."/>
            <person name="Brettin T."/>
            <person name="Bruce D."/>
            <person name="Han C."/>
            <person name="Tapia R."/>
            <person name="Gilna P."/>
            <person name="Schmutz J."/>
            <person name="Larimer F."/>
            <person name="Land M."/>
            <person name="Hauser L."/>
            <person name="Kyrpides N."/>
            <person name="Lykidis A."/>
            <person name="da Costa M.S."/>
            <person name="Rainey F.A."/>
            <person name="Empadinhas N."/>
            <person name="Jolivet E."/>
            <person name="Battista J.R."/>
            <person name="Richardson P."/>
        </authorList>
    </citation>
    <scope>NUCLEOTIDE SEQUENCE [LARGE SCALE GENOMIC DNA]</scope>
    <source>
        <strain evidence="8">DSM 9941 / NBRC 16129 / PRD-1</strain>
    </source>
</reference>
<evidence type="ECO:0000256" key="1">
    <source>
        <dbReference type="ARBA" id="ARBA00004141"/>
    </source>
</evidence>
<dbReference type="AlphaFoldDB" id="Q1AR70"/>
<dbReference type="eggNOG" id="COG1836">
    <property type="taxonomic scope" value="Bacteria"/>
</dbReference>
<organism evidence="7 8">
    <name type="scientific">Rubrobacter xylanophilus (strain DSM 9941 / JCM 11954 / NBRC 16129 / PRD-1)</name>
    <dbReference type="NCBI Taxonomy" id="266117"/>
    <lineage>
        <taxon>Bacteria</taxon>
        <taxon>Bacillati</taxon>
        <taxon>Actinomycetota</taxon>
        <taxon>Rubrobacteria</taxon>
        <taxon>Rubrobacterales</taxon>
        <taxon>Rubrobacteraceae</taxon>
        <taxon>Rubrobacter</taxon>
    </lineage>
</organism>
<name>Q1AR70_RUBXD</name>
<proteinExistence type="inferred from homology"/>
<dbReference type="RefSeq" id="WP_011566113.1">
    <property type="nucleotide sequence ID" value="NC_008148.1"/>
</dbReference>
<dbReference type="GO" id="GO:0016020">
    <property type="term" value="C:membrane"/>
    <property type="evidence" value="ECO:0007669"/>
    <property type="project" value="UniProtKB-SubCell"/>
</dbReference>
<evidence type="ECO:0000256" key="3">
    <source>
        <dbReference type="ARBA" id="ARBA00022692"/>
    </source>
</evidence>
<feature type="transmembrane region" description="Helical" evidence="6">
    <location>
        <begin position="7"/>
        <end position="28"/>
    </location>
</feature>
<dbReference type="Proteomes" id="UP000006637">
    <property type="component" value="Chromosome"/>
</dbReference>
<comment type="subcellular location">
    <subcellularLocation>
        <location evidence="1">Membrane</location>
        <topology evidence="1">Multi-pass membrane protein</topology>
    </subcellularLocation>
</comment>
<keyword evidence="8" id="KW-1185">Reference proteome</keyword>
<feature type="transmembrane region" description="Helical" evidence="6">
    <location>
        <begin position="214"/>
        <end position="235"/>
    </location>
</feature>
<protein>
    <recommendedName>
        <fullName evidence="9">DUF92 domain-containing protein</fullName>
    </recommendedName>
</protein>
<dbReference type="STRING" id="266117.Rxyl_3203"/>
<evidence type="ECO:0000256" key="6">
    <source>
        <dbReference type="SAM" id="Phobius"/>
    </source>
</evidence>
<evidence type="ECO:0000256" key="2">
    <source>
        <dbReference type="ARBA" id="ARBA00009012"/>
    </source>
</evidence>
<evidence type="ECO:0000256" key="5">
    <source>
        <dbReference type="ARBA" id="ARBA00023136"/>
    </source>
</evidence>
<sequence>MGEAGDLAAAVGVTGLFAALAYLLRMVSAGGAAGGMVVGTLVYASLGAPGFAVLALFVVGGSLLTRLGYERKRRSGTAEARGGRRGAKNALANGGVAVACALLSALTPFREAFSAAFVAALGAAFADTAESEVGQLYGGRPRLVTTFEPVRPGTDGAVSLPGTLAGLAAAGLTAALGALLGLVEGAAVPVAVAAFCGTLVDSLIGARLPRLGNGLTNAAGTLAAALAALLLLGVVR</sequence>
<gene>
    <name evidence="7" type="ordered locus">Rxyl_3203</name>
</gene>
<feature type="transmembrane region" description="Helical" evidence="6">
    <location>
        <begin position="190"/>
        <end position="208"/>
    </location>
</feature>
<accession>Q1AR70</accession>
<dbReference type="EMBL" id="CP000386">
    <property type="protein sequence ID" value="ABG06108.1"/>
    <property type="molecule type" value="Genomic_DNA"/>
</dbReference>
<dbReference type="PANTHER" id="PTHR13353:SF5">
    <property type="entry name" value="TRANSMEMBRANE PROTEIN 19"/>
    <property type="match status" value="1"/>
</dbReference>
<feature type="transmembrane region" description="Helical" evidence="6">
    <location>
        <begin position="48"/>
        <end position="69"/>
    </location>
</feature>
<keyword evidence="4 6" id="KW-1133">Transmembrane helix</keyword>